<gene>
    <name evidence="3" type="ORF">C5Y96_09020</name>
</gene>
<evidence type="ECO:0000259" key="2">
    <source>
        <dbReference type="Pfam" id="PF07498"/>
    </source>
</evidence>
<name>A0A2S8FUC8_9BACT</name>
<dbReference type="AlphaFoldDB" id="A0A2S8FUC8"/>
<feature type="domain" description="Rho termination factor-like N-terminal" evidence="2">
    <location>
        <begin position="28"/>
        <end position="61"/>
    </location>
</feature>
<evidence type="ECO:0000313" key="4">
    <source>
        <dbReference type="Proteomes" id="UP000240009"/>
    </source>
</evidence>
<dbReference type="EMBL" id="PUIA01000026">
    <property type="protein sequence ID" value="PQO35782.1"/>
    <property type="molecule type" value="Genomic_DNA"/>
</dbReference>
<protein>
    <recommendedName>
        <fullName evidence="2">Rho termination factor-like N-terminal domain-containing protein</fullName>
    </recommendedName>
</protein>
<dbReference type="GO" id="GO:0006353">
    <property type="term" value="P:DNA-templated transcription termination"/>
    <property type="evidence" value="ECO:0007669"/>
    <property type="project" value="InterPro"/>
</dbReference>
<sequence length="65" mass="7571">MSTTAMQHSETANMEVEDSSMATAEKRLEEHTVKELRELASQLGIRGRSKLMHKEELICVIRRRW</sequence>
<dbReference type="InterPro" id="IPR011112">
    <property type="entry name" value="Rho-like_N"/>
</dbReference>
<feature type="compositionally biased region" description="Polar residues" evidence="1">
    <location>
        <begin position="1"/>
        <end position="12"/>
    </location>
</feature>
<evidence type="ECO:0000313" key="3">
    <source>
        <dbReference type="EMBL" id="PQO35782.1"/>
    </source>
</evidence>
<dbReference type="Pfam" id="PF07498">
    <property type="entry name" value="Rho_N"/>
    <property type="match status" value="1"/>
</dbReference>
<evidence type="ECO:0000256" key="1">
    <source>
        <dbReference type="SAM" id="MobiDB-lite"/>
    </source>
</evidence>
<dbReference type="Proteomes" id="UP000240009">
    <property type="component" value="Unassembled WGS sequence"/>
</dbReference>
<organism evidence="3 4">
    <name type="scientific">Blastopirellula marina</name>
    <dbReference type="NCBI Taxonomy" id="124"/>
    <lineage>
        <taxon>Bacteria</taxon>
        <taxon>Pseudomonadati</taxon>
        <taxon>Planctomycetota</taxon>
        <taxon>Planctomycetia</taxon>
        <taxon>Pirellulales</taxon>
        <taxon>Pirellulaceae</taxon>
        <taxon>Blastopirellula</taxon>
    </lineage>
</organism>
<reference evidence="3 4" key="1">
    <citation type="submission" date="2018-02" db="EMBL/GenBank/DDBJ databases">
        <title>Comparative genomes isolates from brazilian mangrove.</title>
        <authorList>
            <person name="Araujo J.E."/>
            <person name="Taketani R.G."/>
            <person name="Silva M.C.P."/>
            <person name="Loureco M.V."/>
            <person name="Andreote F.D."/>
        </authorList>
    </citation>
    <scope>NUCLEOTIDE SEQUENCE [LARGE SCALE GENOMIC DNA]</scope>
    <source>
        <strain evidence="3 4">HEX-2 MGV</strain>
    </source>
</reference>
<feature type="region of interest" description="Disordered" evidence="1">
    <location>
        <begin position="1"/>
        <end position="21"/>
    </location>
</feature>
<accession>A0A2S8FUC8</accession>
<comment type="caution">
    <text evidence="3">The sequence shown here is derived from an EMBL/GenBank/DDBJ whole genome shotgun (WGS) entry which is preliminary data.</text>
</comment>
<proteinExistence type="predicted"/>